<evidence type="ECO:0000313" key="3">
    <source>
        <dbReference type="Proteomes" id="UP000321204"/>
    </source>
</evidence>
<dbReference type="Proteomes" id="UP000321204">
    <property type="component" value="Chromosome"/>
</dbReference>
<dbReference type="AlphaFoldDB" id="A0A5B8UL22"/>
<feature type="signal peptide" evidence="1">
    <location>
        <begin position="1"/>
        <end position="19"/>
    </location>
</feature>
<name>A0A5B8UL22_9BACT</name>
<gene>
    <name evidence="2" type="ORF">FSB75_15610</name>
</gene>
<proteinExistence type="predicted"/>
<evidence type="ECO:0000313" key="2">
    <source>
        <dbReference type="EMBL" id="QEC57263.1"/>
    </source>
</evidence>
<reference evidence="2 3" key="1">
    <citation type="journal article" date="2015" name="Int. J. Syst. Evol. Microbiol.">
        <title>Flavisolibacter ginsenosidimutans sp. nov., with ginsenoside-converting activity isolated from soil used for cultivating ginseng.</title>
        <authorList>
            <person name="Zhao Y."/>
            <person name="Liu Q."/>
            <person name="Kang M.S."/>
            <person name="Jin F."/>
            <person name="Yu H."/>
            <person name="Im W.T."/>
        </authorList>
    </citation>
    <scope>NUCLEOTIDE SEQUENCE [LARGE SCALE GENOMIC DNA]</scope>
    <source>
        <strain evidence="2 3">Gsoil 636</strain>
    </source>
</reference>
<organism evidence="2 3">
    <name type="scientific">Flavisolibacter ginsenosidimutans</name>
    <dbReference type="NCBI Taxonomy" id="661481"/>
    <lineage>
        <taxon>Bacteria</taxon>
        <taxon>Pseudomonadati</taxon>
        <taxon>Bacteroidota</taxon>
        <taxon>Chitinophagia</taxon>
        <taxon>Chitinophagales</taxon>
        <taxon>Chitinophagaceae</taxon>
        <taxon>Flavisolibacter</taxon>
    </lineage>
</organism>
<dbReference type="RefSeq" id="WP_146789395.1">
    <property type="nucleotide sequence ID" value="NZ_BAABIO010000003.1"/>
</dbReference>
<feature type="chain" id="PRO_5022881361" evidence="1">
    <location>
        <begin position="20"/>
        <end position="285"/>
    </location>
</feature>
<keyword evidence="1" id="KW-0732">Signal</keyword>
<protein>
    <submittedName>
        <fullName evidence="2">Uncharacterized protein</fullName>
    </submittedName>
</protein>
<accession>A0A5B8UL22</accession>
<dbReference type="KEGG" id="fgg:FSB75_15610"/>
<sequence length="285" mass="31135">MRTIFFVTLTVLCSLSSFAQEDSTTKKTVLKFELSYINNSVYLGRKDSSELSYFTPGIFYTAPSGFFASANLSFLTQESRVDAATLEAGYDYAAGNFDASLSAAKFFYNNQSVNVKSTVSAGLNAYLTYETLYLTPVLNGSISFGNNQPDYFAGFGLEHSFYAGNTLTVTPSVTANGGTQHFYDGYYKLRKGGKKKLVSASVTQETLNASAFKILDYELAADLTCKVKNFSFFATPVYAIATNPNVIVTTVYRPNGAVLTSQSKVENLSNSFYCTVGVSYRLPLN</sequence>
<dbReference type="EMBL" id="CP042433">
    <property type="protein sequence ID" value="QEC57263.1"/>
    <property type="molecule type" value="Genomic_DNA"/>
</dbReference>
<evidence type="ECO:0000256" key="1">
    <source>
        <dbReference type="SAM" id="SignalP"/>
    </source>
</evidence>
<dbReference type="OrthoDB" id="871919at2"/>
<keyword evidence="3" id="KW-1185">Reference proteome</keyword>